<feature type="domain" description="Heparinase II N-terminal" evidence="10">
    <location>
        <begin position="146"/>
        <end position="304"/>
    </location>
</feature>
<protein>
    <submittedName>
        <fullName evidence="11">F5/8 type C domain protein</fullName>
    </submittedName>
</protein>
<comment type="subcellular location">
    <subcellularLocation>
        <location evidence="1">Membrane</location>
        <topology evidence="1">Multi-pass membrane protein</topology>
    </subcellularLocation>
</comment>
<dbReference type="AlphaFoldDB" id="A0A0K1PAX0"/>
<evidence type="ECO:0000256" key="4">
    <source>
        <dbReference type="ARBA" id="ARBA00022989"/>
    </source>
</evidence>
<dbReference type="RefSeq" id="WP_050725076.1">
    <property type="nucleotide sequence ID" value="NZ_CP012332.1"/>
</dbReference>
<evidence type="ECO:0000256" key="2">
    <source>
        <dbReference type="ARBA" id="ARBA00022692"/>
    </source>
</evidence>
<dbReference type="STRING" id="1391653.AKJ08_1039"/>
<reference evidence="11 12" key="1">
    <citation type="submission" date="2015-08" db="EMBL/GenBank/DDBJ databases">
        <authorList>
            <person name="Babu N.S."/>
            <person name="Beckwith C.J."/>
            <person name="Beseler K.G."/>
            <person name="Brison A."/>
            <person name="Carone J.V."/>
            <person name="Caskin T.P."/>
            <person name="Diamond M."/>
            <person name="Durham M.E."/>
            <person name="Foxe J.M."/>
            <person name="Go M."/>
            <person name="Henderson B.A."/>
            <person name="Jones I.B."/>
            <person name="McGettigan J.A."/>
            <person name="Micheletti S.J."/>
            <person name="Nasrallah M.E."/>
            <person name="Ortiz D."/>
            <person name="Piller C.R."/>
            <person name="Privatt S.R."/>
            <person name="Schneider S.L."/>
            <person name="Sharp S."/>
            <person name="Smith T.C."/>
            <person name="Stanton J.D."/>
            <person name="Ullery H.E."/>
            <person name="Wilson R.J."/>
            <person name="Serrano M.G."/>
            <person name="Buck G."/>
            <person name="Lee V."/>
            <person name="Wang Y."/>
            <person name="Carvalho R."/>
            <person name="Voegtly L."/>
            <person name="Shi R."/>
            <person name="Duckworth R."/>
            <person name="Johnson A."/>
            <person name="Loviza R."/>
            <person name="Walstead R."/>
            <person name="Shah Z."/>
            <person name="Kiflezghi M."/>
            <person name="Wade K."/>
            <person name="Ball S.L."/>
            <person name="Bradley K.W."/>
            <person name="Asai D.J."/>
            <person name="Bowman C.A."/>
            <person name="Russell D.A."/>
            <person name="Pope W.H."/>
            <person name="Jacobs-Sera D."/>
            <person name="Hendrix R.W."/>
            <person name="Hatfull G.F."/>
        </authorList>
    </citation>
    <scope>NUCLEOTIDE SEQUENCE [LARGE SCALE GENOMIC DNA]</scope>
    <source>
        <strain evidence="11 12">DSM 27710</strain>
    </source>
</reference>
<dbReference type="EMBL" id="CP012332">
    <property type="protein sequence ID" value="AKU90652.1"/>
    <property type="molecule type" value="Genomic_DNA"/>
</dbReference>
<accession>A0A0K1PAX0</accession>
<keyword evidence="4" id="KW-1133">Transmembrane helix</keyword>
<dbReference type="Proteomes" id="UP000055590">
    <property type="component" value="Chromosome"/>
</dbReference>
<evidence type="ECO:0000259" key="10">
    <source>
        <dbReference type="Pfam" id="PF16332"/>
    </source>
</evidence>
<keyword evidence="3 9" id="KW-0732">Signal</keyword>
<evidence type="ECO:0000313" key="11">
    <source>
        <dbReference type="EMBL" id="AKU90652.1"/>
    </source>
</evidence>
<evidence type="ECO:0000256" key="5">
    <source>
        <dbReference type="ARBA" id="ARBA00023136"/>
    </source>
</evidence>
<keyword evidence="5" id="KW-0472">Membrane</keyword>
<keyword evidence="12" id="KW-1185">Reference proteome</keyword>
<dbReference type="Gene3D" id="1.50.10.100">
    <property type="entry name" value="Chondroitin AC/alginate lyase"/>
    <property type="match status" value="1"/>
</dbReference>
<organism evidence="11 12">
    <name type="scientific">Vulgatibacter incomptus</name>
    <dbReference type="NCBI Taxonomy" id="1391653"/>
    <lineage>
        <taxon>Bacteria</taxon>
        <taxon>Pseudomonadati</taxon>
        <taxon>Myxococcota</taxon>
        <taxon>Myxococcia</taxon>
        <taxon>Myxococcales</taxon>
        <taxon>Cystobacterineae</taxon>
        <taxon>Vulgatibacteraceae</taxon>
        <taxon>Vulgatibacter</taxon>
    </lineage>
</organism>
<dbReference type="GO" id="GO:0047757">
    <property type="term" value="F:chondroitin-glucuronate 5-epimerase activity"/>
    <property type="evidence" value="ECO:0007669"/>
    <property type="project" value="TreeGrafter"/>
</dbReference>
<feature type="compositionally biased region" description="Gly residues" evidence="8">
    <location>
        <begin position="848"/>
        <end position="998"/>
    </location>
</feature>
<evidence type="ECO:0000256" key="3">
    <source>
        <dbReference type="ARBA" id="ARBA00022729"/>
    </source>
</evidence>
<dbReference type="InterPro" id="IPR008929">
    <property type="entry name" value="Chondroitin_lyas"/>
</dbReference>
<dbReference type="InterPro" id="IPR052447">
    <property type="entry name" value="Dermatan-Sulfate_Isomerase"/>
</dbReference>
<sequence length="1043" mass="108634">MPGAPPPSNVRQRALRLVAAAFVLLAGFPAAAASHPSLLFDRSEISTIRARLDGPLRPIRTALEAGIHYPYAGGNFPVTPDRNWIYFSDRRAIPDSMVAFAFGTIGLDPASSIAGEARTLAKNYLVGICNYPDWIFPETQDGPDPDLNSAHFLFGVSLAYDWLYDSLSESERQRCRDRVAVEGEKVYQAMRRNVWWMPEHLQNHNWINTSSLGMAALAFDGELSFSTQRWLDAAKENLDKVKYVIDLIEGGGWHEGTGYLHYGLDSLIPFSHALSRLRGGPDYADTRIVRDYPAMRRFMMPPAAAHRREYVLWGDFSGFENDNTLLPLFYAGRKYRDGQAMWYAQRFISGATNGRYDFSGWPPSQRGFLLSVLFYDETVAPTAPPAGGAAWNLDYYSKDLSLWESRSGWEDGGAMLTLKTGVYGGRGNWDRLRNDGWPGGYINFGHDHADDMGVHFFADGEWLTTRVPGYWIGRANGAPEANRTKYANSLLVDGQGQLGEGVRDCWMGSCTWFWDRVSSINLRGSTAHYSFAIGAGSKLYPSSMGLTAFGRSVLFLDRRIPVVRDVVRARSNKRFEIVYHAMDGASRDGSWIRLNGKNDRVLGVNVVSPAAFEVRTESQSLVHLDKFDSDGSMTAAMIRPATDTSDTVFLTALVPQRGSNWASGRPRIAAIDPSDPGRGLSLTGLEAGAQLDAVFNEDPGQTSAAAGLSVKGMAGVRKTVNGQVARVMLASGTSLSLDGTPWIEVAGDDPATVEAERNGYILDVTGDERPMRLYAPGATVVRLNGEPVSFSRNGDHVRILSGDTGGGAGGSGGNSGTGGNGGSGGSGGAGGAGGGAGCSAGGAGGNTGGEGGSGIDPGAGGDTGTDPGAGGDTGTDPGAGGDTGTDPGAGGDTGTDPGAGGDTGTDPGAGGDTGTDPGAGGDTGTDPGAGGDTGTDPGAGGDTGTDPGAGGHGGTDHGSGGNDGTDPGTGGAGGSIDGGGGTIDGGTGGQNPGPGDGGTTDHDGKGKKRRFGCDATAASQASPFAFAILALGIRNRRKPSQNA</sequence>
<feature type="compositionally biased region" description="Gly residues" evidence="8">
    <location>
        <begin position="803"/>
        <end position="836"/>
    </location>
</feature>
<evidence type="ECO:0000256" key="7">
    <source>
        <dbReference type="ARBA" id="ARBA00023235"/>
    </source>
</evidence>
<dbReference type="SUPFAM" id="SSF48230">
    <property type="entry name" value="Chondroitin AC/alginate lyase"/>
    <property type="match status" value="1"/>
</dbReference>
<keyword evidence="7" id="KW-0413">Isomerase</keyword>
<evidence type="ECO:0000256" key="6">
    <source>
        <dbReference type="ARBA" id="ARBA00023180"/>
    </source>
</evidence>
<evidence type="ECO:0000256" key="9">
    <source>
        <dbReference type="SAM" id="SignalP"/>
    </source>
</evidence>
<feature type="signal peptide" evidence="9">
    <location>
        <begin position="1"/>
        <end position="32"/>
    </location>
</feature>
<dbReference type="PATRIC" id="fig|1391653.3.peg.1067"/>
<dbReference type="KEGG" id="vin:AKJ08_1039"/>
<dbReference type="Gene3D" id="2.70.98.70">
    <property type="match status" value="1"/>
</dbReference>
<dbReference type="PANTHER" id="PTHR15532">
    <property type="match status" value="1"/>
</dbReference>
<feature type="region of interest" description="Disordered" evidence="8">
    <location>
        <begin position="787"/>
        <end position="836"/>
    </location>
</feature>
<dbReference type="Pfam" id="PF16332">
    <property type="entry name" value="DUF4962"/>
    <property type="match status" value="1"/>
</dbReference>
<dbReference type="PANTHER" id="PTHR15532:SF5">
    <property type="entry name" value="SULFOTRANSFERASE DOMAIN-CONTAINING PROTEIN"/>
    <property type="match status" value="1"/>
</dbReference>
<feature type="region of interest" description="Disordered" evidence="8">
    <location>
        <begin position="848"/>
        <end position="1021"/>
    </location>
</feature>
<keyword evidence="6" id="KW-0325">Glycoprotein</keyword>
<name>A0A0K1PAX0_9BACT</name>
<keyword evidence="2" id="KW-0812">Transmembrane</keyword>
<evidence type="ECO:0000313" key="12">
    <source>
        <dbReference type="Proteomes" id="UP000055590"/>
    </source>
</evidence>
<feature type="chain" id="PRO_5005465345" evidence="9">
    <location>
        <begin position="33"/>
        <end position="1043"/>
    </location>
</feature>
<evidence type="ECO:0000256" key="8">
    <source>
        <dbReference type="SAM" id="MobiDB-lite"/>
    </source>
</evidence>
<dbReference type="GO" id="GO:0016020">
    <property type="term" value="C:membrane"/>
    <property type="evidence" value="ECO:0007669"/>
    <property type="project" value="UniProtKB-SubCell"/>
</dbReference>
<dbReference type="InterPro" id="IPR032518">
    <property type="entry name" value="HepII_N"/>
</dbReference>
<proteinExistence type="predicted"/>
<evidence type="ECO:0000256" key="1">
    <source>
        <dbReference type="ARBA" id="ARBA00004141"/>
    </source>
</evidence>
<gene>
    <name evidence="11" type="ORF">AKJ08_1039</name>
</gene>